<dbReference type="InterPro" id="IPR013924">
    <property type="entry name" value="RNase_H2_suC"/>
</dbReference>
<dbReference type="Gene3D" id="2.40.128.680">
    <property type="match status" value="1"/>
</dbReference>
<reference evidence="3" key="1">
    <citation type="submission" date="2016-03" db="EMBL/GenBank/DDBJ databases">
        <title>Mechanisms controlling the formation of the plant cell surface in tip-growing cells are functionally conserved among land plants.</title>
        <authorList>
            <person name="Honkanen S."/>
            <person name="Jones V.A."/>
            <person name="Morieri G."/>
            <person name="Champion C."/>
            <person name="Hetherington A.J."/>
            <person name="Kelly S."/>
            <person name="Saint-Marcoux D."/>
            <person name="Proust H."/>
            <person name="Prescott H."/>
            <person name="Dolan L."/>
        </authorList>
    </citation>
    <scope>NUCLEOTIDE SEQUENCE [LARGE SCALE GENOMIC DNA]</scope>
    <source>
        <tissue evidence="3">Whole gametophyte</tissue>
    </source>
</reference>
<comment type="caution">
    <text evidence="3">The sequence shown here is derived from an EMBL/GenBank/DDBJ whole genome shotgun (WGS) entry which is preliminary data.</text>
</comment>
<comment type="similarity">
    <text evidence="1">Belongs to the SDHAF4 family.</text>
</comment>
<dbReference type="EMBL" id="LVLJ01000095">
    <property type="protein sequence ID" value="OAE35661.1"/>
    <property type="molecule type" value="Genomic_DNA"/>
</dbReference>
<keyword evidence="4" id="KW-1185">Reference proteome</keyword>
<feature type="compositionally biased region" description="Acidic residues" evidence="2">
    <location>
        <begin position="288"/>
        <end position="308"/>
    </location>
</feature>
<evidence type="ECO:0000313" key="4">
    <source>
        <dbReference type="Proteomes" id="UP000077202"/>
    </source>
</evidence>
<accession>A0A176WSS8</accession>
<feature type="region of interest" description="Disordered" evidence="2">
    <location>
        <begin position="257"/>
        <end position="333"/>
    </location>
</feature>
<dbReference type="GO" id="GO:0032299">
    <property type="term" value="C:ribonuclease H2 complex"/>
    <property type="evidence" value="ECO:0007669"/>
    <property type="project" value="InterPro"/>
</dbReference>
<dbReference type="InterPro" id="IPR012875">
    <property type="entry name" value="SDHF4"/>
</dbReference>
<protein>
    <submittedName>
        <fullName evidence="3">Uncharacterized protein</fullName>
    </submittedName>
</protein>
<gene>
    <name evidence="3" type="ORF">AXG93_1154s1150</name>
</gene>
<sequence>MQQQHEQQRGAAEALVRGTEDCEDVSGRVHLLPCSIGHNGRAPVSTFFTPAAGGEASSDYGALRVQEAAFRGRGLQGAALALPPRYRGLVLGKDSSRTSSGARDGAFEDWQTLAQFRDLTCKDVEPSRTRGSLSQQHALHLKKFRAPSAVILLYKVNRQLLFAEYKSGTEARTHKSTCARRSNSAEAVAHCGPKERAKVEWGTRDRQRQRTRVADRAREREMAGTSVMSKCRGSTGDLLVRTSAALCRSVASTRMFAVSSKEEDESQPQEDVRKSVEADEPVAAAPVDGDEEGEGEGEGNEFVNEETGEIGGPRGPEPTRYGDWEKGGRCSDF</sequence>
<dbReference type="PANTHER" id="PTHR47204:SF1">
    <property type="entry name" value="RIBONUCLEASE H2 SUBUNIT C"/>
    <property type="match status" value="1"/>
</dbReference>
<evidence type="ECO:0000256" key="1">
    <source>
        <dbReference type="ARBA" id="ARBA00005701"/>
    </source>
</evidence>
<dbReference type="GO" id="GO:0006401">
    <property type="term" value="P:RNA catabolic process"/>
    <property type="evidence" value="ECO:0007669"/>
    <property type="project" value="InterPro"/>
</dbReference>
<dbReference type="CDD" id="cd09271">
    <property type="entry name" value="RNase_H2-C"/>
    <property type="match status" value="1"/>
</dbReference>
<name>A0A176WSS8_MARPO</name>
<dbReference type="PANTHER" id="PTHR47204">
    <property type="entry name" value="OS02G0168900 PROTEIN"/>
    <property type="match status" value="1"/>
</dbReference>
<dbReference type="Pfam" id="PF07896">
    <property type="entry name" value="DUF1674"/>
    <property type="match status" value="1"/>
</dbReference>
<evidence type="ECO:0000313" key="3">
    <source>
        <dbReference type="EMBL" id="OAE35661.1"/>
    </source>
</evidence>
<dbReference type="Pfam" id="PF08615">
    <property type="entry name" value="RNase_H2_suC"/>
    <property type="match status" value="1"/>
</dbReference>
<proteinExistence type="inferred from homology"/>
<organism evidence="3 4">
    <name type="scientific">Marchantia polymorpha subsp. ruderalis</name>
    <dbReference type="NCBI Taxonomy" id="1480154"/>
    <lineage>
        <taxon>Eukaryota</taxon>
        <taxon>Viridiplantae</taxon>
        <taxon>Streptophyta</taxon>
        <taxon>Embryophyta</taxon>
        <taxon>Marchantiophyta</taxon>
        <taxon>Marchantiopsida</taxon>
        <taxon>Marchantiidae</taxon>
        <taxon>Marchantiales</taxon>
        <taxon>Marchantiaceae</taxon>
        <taxon>Marchantia</taxon>
    </lineage>
</organism>
<dbReference type="AlphaFoldDB" id="A0A176WSS8"/>
<evidence type="ECO:0000256" key="2">
    <source>
        <dbReference type="SAM" id="MobiDB-lite"/>
    </source>
</evidence>
<dbReference type="Proteomes" id="UP000077202">
    <property type="component" value="Unassembled WGS sequence"/>
</dbReference>
<feature type="compositionally biased region" description="Basic and acidic residues" evidence="2">
    <location>
        <begin position="320"/>
        <end position="333"/>
    </location>
</feature>